<dbReference type="EMBL" id="AAGUDP010000006">
    <property type="protein sequence ID" value="EBS0563234.1"/>
    <property type="molecule type" value="Genomic_DNA"/>
</dbReference>
<comment type="caution">
    <text evidence="1">The sequence shown here is derived from an EMBL/GenBank/DDBJ whole genome shotgun (WGS) entry which is preliminary data.</text>
</comment>
<dbReference type="AlphaFoldDB" id="A0A5U8XK96"/>
<gene>
    <name evidence="1" type="ORF">DTU56_08905</name>
</gene>
<proteinExistence type="predicted"/>
<evidence type="ECO:0000313" key="1">
    <source>
        <dbReference type="EMBL" id="EBS0563234.1"/>
    </source>
</evidence>
<organism evidence="1">
    <name type="scientific">Salmonella muenchen</name>
    <dbReference type="NCBI Taxonomy" id="596"/>
    <lineage>
        <taxon>Bacteria</taxon>
        <taxon>Pseudomonadati</taxon>
        <taxon>Pseudomonadota</taxon>
        <taxon>Gammaproteobacteria</taxon>
        <taxon>Enterobacterales</taxon>
        <taxon>Enterobacteriaceae</taxon>
        <taxon>Salmonella</taxon>
    </lineage>
</organism>
<accession>A0A5U8XK96</accession>
<protein>
    <submittedName>
        <fullName evidence="1">Uncharacterized protein</fullName>
    </submittedName>
</protein>
<reference evidence="1" key="1">
    <citation type="submission" date="2018-07" db="EMBL/GenBank/DDBJ databases">
        <authorList>
            <person name="Ashton P.M."/>
            <person name="Dallman T."/>
            <person name="Nair S."/>
            <person name="De Pinna E."/>
            <person name="Peters T."/>
            <person name="Grant K."/>
        </authorList>
    </citation>
    <scope>NUCLEOTIDE SEQUENCE</scope>
    <source>
        <strain evidence="1">142535</strain>
    </source>
</reference>
<sequence>MKSLLELSRFYNQPDSMEILTVTMPVIVEACRLDVSIEQTGEMAPTVATAFDVDAYLDSPHLVKPYEMRVVVSPEHGAIYQVPQPAPLFGDALSFDVMRATWFRPGVGMSYRKWALATWDDNADTITVLASLIDSPLTPVDVVVSEVEGRTNACIITPDICYVRIDPSKQ</sequence>
<name>A0A5U8XK96_SALMU</name>